<dbReference type="AlphaFoldDB" id="C4ZEM2"/>
<sequence length="213" mass="25919">MEKIDFFEKFNTFQIYYKQLLKDNIYDNGNLASYIRTYYIENNKILFHVSEILDLSVIVPKGNFDMYQKKFSEKVFATSNPYEIWLYACRAVLGEMHEKNRVCIYPDNPFLFFETGYYYLKRSVAVYVLNAEDFFPVLKLKSHFIENKNCFDNEWIANHNINPLYQYTIDRIPKEFTKYYDVYYLNNKSNVVYPNSLEELRYFRKNNMVRKIE</sequence>
<gene>
    <name evidence="1" type="ordered locus">EUBREC_0752</name>
</gene>
<dbReference type="Proteomes" id="UP000001477">
    <property type="component" value="Chromosome"/>
</dbReference>
<dbReference type="PaxDb" id="515619-EUBREC_0752"/>
<dbReference type="HOGENOM" id="CLU_1292778_0_0_9"/>
<accession>C4ZEM2</accession>
<dbReference type="STRING" id="515619.EUBREC_0752"/>
<dbReference type="RefSeq" id="WP_012741654.1">
    <property type="nucleotide sequence ID" value="NC_012781.1"/>
</dbReference>
<protein>
    <submittedName>
        <fullName evidence="1">Uncharacterized protein</fullName>
    </submittedName>
</protein>
<dbReference type="KEGG" id="ere:EUBREC_0752"/>
<proteinExistence type="predicted"/>
<evidence type="ECO:0000313" key="1">
    <source>
        <dbReference type="EMBL" id="ACR74538.1"/>
    </source>
</evidence>
<dbReference type="GeneID" id="86987631"/>
<organism evidence="1 2">
    <name type="scientific">Agathobacter rectalis (strain ATCC 33656 / DSM 3377 / JCM 17463 / KCTC 5835 / VPI 0990)</name>
    <name type="common">Eubacterium rectale</name>
    <dbReference type="NCBI Taxonomy" id="515619"/>
    <lineage>
        <taxon>Bacteria</taxon>
        <taxon>Bacillati</taxon>
        <taxon>Bacillota</taxon>
        <taxon>Clostridia</taxon>
        <taxon>Lachnospirales</taxon>
        <taxon>Lachnospiraceae</taxon>
        <taxon>Agathobacter</taxon>
    </lineage>
</organism>
<name>C4ZEM2_AGARV</name>
<reference evidence="1 2" key="1">
    <citation type="journal article" date="2009" name="Proc. Natl. Acad. Sci. U.S.A.">
        <title>Characterizing a model human gut microbiota composed of members of its two dominant bacterial phyla.</title>
        <authorList>
            <person name="Mahowald M.A."/>
            <person name="Rey F.E."/>
            <person name="Seedorf H."/>
            <person name="Turnbaugh P.J."/>
            <person name="Fulton R.S."/>
            <person name="Wollam A."/>
            <person name="Shah N."/>
            <person name="Wang C."/>
            <person name="Magrini V."/>
            <person name="Wilson R.K."/>
            <person name="Cantarel B.L."/>
            <person name="Coutinho P.M."/>
            <person name="Henrissat B."/>
            <person name="Crock L.W."/>
            <person name="Russell A."/>
            <person name="Verberkmoes N.C."/>
            <person name="Hettich R.L."/>
            <person name="Gordon J.I."/>
        </authorList>
    </citation>
    <scope>NUCLEOTIDE SEQUENCE [LARGE SCALE GENOMIC DNA]</scope>
    <source>
        <strain evidence="2">ATCC 33656 / DSM 3377 / JCM 17463 / KCTC 5835 / LMG 30912 / VPI 0990</strain>
    </source>
</reference>
<evidence type="ECO:0000313" key="2">
    <source>
        <dbReference type="Proteomes" id="UP000001477"/>
    </source>
</evidence>
<dbReference type="EMBL" id="CP001107">
    <property type="protein sequence ID" value="ACR74538.1"/>
    <property type="molecule type" value="Genomic_DNA"/>
</dbReference>